<evidence type="ECO:0000256" key="1">
    <source>
        <dbReference type="ARBA" id="ARBA00010409"/>
    </source>
</evidence>
<sequence length="1226" mass="141995">MQEQYKICMCFREKEWLLRECVEDKLFDFVCRFWDYVSEAVCHDCVSIFESLMKLHLTKHSSKDPLSSWAKSVGKFLIDSPSPCRSRYRCILAYNKMVASFSESLTDNFCKELYSSLSNPTLVAVISEIITFDVIKNFDKSNRLQLHSNLLYASLQSPVKAIRSAVQERLLPEFSKNPLLLDWIVEELKIFQADCAHITDNFETLLYIAKFCLFHQKENGNILEWTSFIDESVVISALLNATTRIRLMAWSLICDHPKLAAPISNRQLLLCKCFLVTNMAEQSPAVRLTILTSLKKVLIRIRENGQNILKNGSDEDKLKAYVDFICWLRDLCFQNLIQYANFSRRIMALQMLEYVFLENYLVNDNKDIFFKFLSSKLRPTEEQICRVIYCLDDSYQLCQISALRLLSSPFFEIHNFDVFQYLVNVCKDRIKLISEDFLVIATDEGFVYSTLSAISVILELLDFQSVLTKNDWCVTLVNHDLLPLCFQISELVAPVVNSMSPEGFVPDEHLKIIVNIKDFEQLKESTDFCQALLASCWRSHKYVSAIFHIIITKWLGNPVLSSETVQCICNYYWRQLTECKHCGAVETAVEGFETLCAKLWSLSSSDSPGFMDLLQPEAWVKQIIELIGSEKNILCATRRSAGLPHLIVSILIKEPIINDAHCLKTTMISMFEMLENDERSYEAQVHSINIMRAIFLNSCLSESVLCYVESAVDVCFACFNSSSWAVRSAASQLFAALINRIFGIPRNMQLSFHPHEKNRLSSFEFFTRFPLLYDSLHRQFYENEKSISQLRMFAVSTLLIHLFPSPRHTSIYSLATYVLPLLKFSLSCRAMKLRELSAAALISICEIQDAHVLLKWISKIDLTACAQNEICAIMLMLMELAVAFNGYELQNCIQSVIRRLEDGKYFQKWCDYNRFLFITLLLKIRYQFTASFVKEFLLSDAVLVFRPLAKWIIREIEVTFAIKQNNKISFEIKNLLMNNKALRLEFWRALSKSTTVKFTETEMIQLTVGDIRNSGPFVQRYILTLFLNNSATDISKLFDTCFLKHFIDELQSNRHLANLLLIKLNHNEWRFEWLYNSAVNEDQKVQTIAVQALQLLLKKGFIMLFQCPHTIFFRAYNTELLIAGNPDIQLCKIIVLLLKSENEKIREKVAELCSHMVNLKITSLNPEILFWWFVQYYPEVEEFVSKYDNFNNNKQTHLFDACASNPYNEAIPICNEYLNSILQLIS</sequence>
<dbReference type="InterPro" id="IPR056843">
    <property type="entry name" value="THADA-like_TPR"/>
</dbReference>
<reference evidence="7 8" key="1">
    <citation type="submission" date="2015-12" db="EMBL/GenBank/DDBJ databases">
        <title>Draft genome of the nematode, Onchocerca flexuosa.</title>
        <authorList>
            <person name="Mitreva M."/>
        </authorList>
    </citation>
    <scope>NUCLEOTIDE SEQUENCE [LARGE SCALE GENOMIC DNA]</scope>
    <source>
        <strain evidence="7">Red Deer</strain>
    </source>
</reference>
<keyword evidence="2" id="KW-0819">tRNA processing</keyword>
<evidence type="ECO:0000259" key="6">
    <source>
        <dbReference type="Pfam" id="PF25151"/>
    </source>
</evidence>
<dbReference type="SUPFAM" id="SSF48371">
    <property type="entry name" value="ARM repeat"/>
    <property type="match status" value="1"/>
</dbReference>
<evidence type="ECO:0000313" key="8">
    <source>
        <dbReference type="Proteomes" id="UP000242913"/>
    </source>
</evidence>
<gene>
    <name evidence="7" type="ORF">X798_00083</name>
</gene>
<dbReference type="OrthoDB" id="73997at2759"/>
<protein>
    <recommendedName>
        <fullName evidence="3">tRNA (32-2'-O)-methyltransferase regulator THADA</fullName>
    </recommendedName>
</protein>
<evidence type="ECO:0000259" key="5">
    <source>
        <dbReference type="Pfam" id="PF25150"/>
    </source>
</evidence>
<dbReference type="InterPro" id="IPR019442">
    <property type="entry name" value="THADA/TRM732_DUF2428"/>
</dbReference>
<evidence type="ECO:0000256" key="3">
    <source>
        <dbReference type="ARBA" id="ARBA00035698"/>
    </source>
</evidence>
<dbReference type="Pfam" id="PF25151">
    <property type="entry name" value="TPR_Trm732_C"/>
    <property type="match status" value="1"/>
</dbReference>
<evidence type="ECO:0000256" key="2">
    <source>
        <dbReference type="ARBA" id="ARBA00022694"/>
    </source>
</evidence>
<proteinExistence type="inferred from homology"/>
<dbReference type="InterPro" id="IPR056842">
    <property type="entry name" value="THADA-like_TPR_C"/>
</dbReference>
<dbReference type="PANTHER" id="PTHR14387:SF7">
    <property type="entry name" value="THYROID ADENOMA-ASSOCIATED PROTEIN"/>
    <property type="match status" value="1"/>
</dbReference>
<feature type="domain" description="tRNA (32-2'-O)-methyltransferase regulator THADA-like C-terminal TPR repeats region" evidence="6">
    <location>
        <begin position="727"/>
        <end position="872"/>
    </location>
</feature>
<evidence type="ECO:0000259" key="4">
    <source>
        <dbReference type="Pfam" id="PF10350"/>
    </source>
</evidence>
<comment type="similarity">
    <text evidence="1">Belongs to the THADA family.</text>
</comment>
<dbReference type="EMBL" id="KZ269977">
    <property type="protein sequence ID" value="OZC12452.1"/>
    <property type="molecule type" value="Genomic_DNA"/>
</dbReference>
<organism evidence="7 8">
    <name type="scientific">Onchocerca flexuosa</name>
    <dbReference type="NCBI Taxonomy" id="387005"/>
    <lineage>
        <taxon>Eukaryota</taxon>
        <taxon>Metazoa</taxon>
        <taxon>Ecdysozoa</taxon>
        <taxon>Nematoda</taxon>
        <taxon>Chromadorea</taxon>
        <taxon>Rhabditida</taxon>
        <taxon>Spirurina</taxon>
        <taxon>Spiruromorpha</taxon>
        <taxon>Filarioidea</taxon>
        <taxon>Onchocercidae</taxon>
        <taxon>Onchocerca</taxon>
    </lineage>
</organism>
<feature type="domain" description="tRNA (32-2'-O)-methyltransferase regulator THADA-like TPR repeats region" evidence="5">
    <location>
        <begin position="152"/>
        <end position="356"/>
    </location>
</feature>
<dbReference type="GO" id="GO:0005829">
    <property type="term" value="C:cytosol"/>
    <property type="evidence" value="ECO:0007669"/>
    <property type="project" value="TreeGrafter"/>
</dbReference>
<dbReference type="InterPro" id="IPR051954">
    <property type="entry name" value="tRNA_methyltransferase_THADA"/>
</dbReference>
<dbReference type="Pfam" id="PF10350">
    <property type="entry name" value="DUF2428"/>
    <property type="match status" value="1"/>
</dbReference>
<accession>A0A238C4R3</accession>
<dbReference type="GO" id="GO:0030488">
    <property type="term" value="P:tRNA methylation"/>
    <property type="evidence" value="ECO:0007669"/>
    <property type="project" value="TreeGrafter"/>
</dbReference>
<dbReference type="AlphaFoldDB" id="A0A238C4R3"/>
<dbReference type="InterPro" id="IPR016024">
    <property type="entry name" value="ARM-type_fold"/>
</dbReference>
<name>A0A238C4R3_9BILA</name>
<dbReference type="Pfam" id="PF25150">
    <property type="entry name" value="TPR_Trm732"/>
    <property type="match status" value="1"/>
</dbReference>
<feature type="domain" description="DUF2428" evidence="4">
    <location>
        <begin position="479"/>
        <end position="725"/>
    </location>
</feature>
<keyword evidence="8" id="KW-1185">Reference proteome</keyword>
<evidence type="ECO:0000313" key="7">
    <source>
        <dbReference type="EMBL" id="OZC12452.1"/>
    </source>
</evidence>
<dbReference type="PANTHER" id="PTHR14387">
    <property type="entry name" value="THADA/DEATH RECEPTOR INTERACTING PROTEIN"/>
    <property type="match status" value="1"/>
</dbReference>
<dbReference type="Proteomes" id="UP000242913">
    <property type="component" value="Unassembled WGS sequence"/>
</dbReference>